<organism evidence="1 2">
    <name type="scientific">Stylosanthes scabra</name>
    <dbReference type="NCBI Taxonomy" id="79078"/>
    <lineage>
        <taxon>Eukaryota</taxon>
        <taxon>Viridiplantae</taxon>
        <taxon>Streptophyta</taxon>
        <taxon>Embryophyta</taxon>
        <taxon>Tracheophyta</taxon>
        <taxon>Spermatophyta</taxon>
        <taxon>Magnoliopsida</taxon>
        <taxon>eudicotyledons</taxon>
        <taxon>Gunneridae</taxon>
        <taxon>Pentapetalae</taxon>
        <taxon>rosids</taxon>
        <taxon>fabids</taxon>
        <taxon>Fabales</taxon>
        <taxon>Fabaceae</taxon>
        <taxon>Papilionoideae</taxon>
        <taxon>50 kb inversion clade</taxon>
        <taxon>dalbergioids sensu lato</taxon>
        <taxon>Dalbergieae</taxon>
        <taxon>Pterocarpus clade</taxon>
        <taxon>Stylosanthes</taxon>
    </lineage>
</organism>
<comment type="caution">
    <text evidence="1">The sequence shown here is derived from an EMBL/GenBank/DDBJ whole genome shotgun (WGS) entry which is preliminary data.</text>
</comment>
<protein>
    <submittedName>
        <fullName evidence="1">Uncharacterized protein</fullName>
    </submittedName>
</protein>
<keyword evidence="2" id="KW-1185">Reference proteome</keyword>
<gene>
    <name evidence="1" type="ORF">PIB30_091548</name>
</gene>
<name>A0ABU6WUA2_9FABA</name>
<proteinExistence type="predicted"/>
<accession>A0ABU6WUA2</accession>
<sequence length="110" mass="12098">MGAYSNIMFRNSFDALGFKNNNLKTHQPGVMGLGDHFIKPDGNIDLSMTIGSVLTKFLVMKYEANPGEVGTILGDREVAKKYCNGNLALRKRSQDATGIFLADLDARIEE</sequence>
<reference evidence="1 2" key="1">
    <citation type="journal article" date="2023" name="Plants (Basel)">
        <title>Bridging the Gap: Combining Genomics and Transcriptomics Approaches to Understand Stylosanthes scabra, an Orphan Legume from the Brazilian Caatinga.</title>
        <authorList>
            <person name="Ferreira-Neto J.R.C."/>
            <person name="da Silva M.D."/>
            <person name="Binneck E."/>
            <person name="de Melo N.F."/>
            <person name="da Silva R.H."/>
            <person name="de Melo A.L.T.M."/>
            <person name="Pandolfi V."/>
            <person name="Bustamante F.O."/>
            <person name="Brasileiro-Vidal A.C."/>
            <person name="Benko-Iseppon A.M."/>
        </authorList>
    </citation>
    <scope>NUCLEOTIDE SEQUENCE [LARGE SCALE GENOMIC DNA]</scope>
    <source>
        <tissue evidence="1">Leaves</tissue>
    </source>
</reference>
<evidence type="ECO:0000313" key="1">
    <source>
        <dbReference type="EMBL" id="MED6189021.1"/>
    </source>
</evidence>
<evidence type="ECO:0000313" key="2">
    <source>
        <dbReference type="Proteomes" id="UP001341840"/>
    </source>
</evidence>
<dbReference type="EMBL" id="JASCZI010183076">
    <property type="protein sequence ID" value="MED6189021.1"/>
    <property type="molecule type" value="Genomic_DNA"/>
</dbReference>
<dbReference type="Proteomes" id="UP001341840">
    <property type="component" value="Unassembled WGS sequence"/>
</dbReference>